<proteinExistence type="predicted"/>
<protein>
    <submittedName>
        <fullName evidence="2">F-box associated domain-containing protein</fullName>
    </submittedName>
</protein>
<reference evidence="1" key="1">
    <citation type="journal article" date="2013" name="Genetics">
        <title>The draft genome and transcriptome of Panagrellus redivivus are shaped by the harsh demands of a free-living lifestyle.</title>
        <authorList>
            <person name="Srinivasan J."/>
            <person name="Dillman A.R."/>
            <person name="Macchietto M.G."/>
            <person name="Heikkinen L."/>
            <person name="Lakso M."/>
            <person name="Fracchia K.M."/>
            <person name="Antoshechkin I."/>
            <person name="Mortazavi A."/>
            <person name="Wong G."/>
            <person name="Sternberg P.W."/>
        </authorList>
    </citation>
    <scope>NUCLEOTIDE SEQUENCE [LARGE SCALE GENOMIC DNA]</scope>
    <source>
        <strain evidence="1">MT8872</strain>
    </source>
</reference>
<keyword evidence="1" id="KW-1185">Reference proteome</keyword>
<evidence type="ECO:0000313" key="2">
    <source>
        <dbReference type="WBParaSite" id="Pan_g20702.t1"/>
    </source>
</evidence>
<evidence type="ECO:0000313" key="1">
    <source>
        <dbReference type="Proteomes" id="UP000492821"/>
    </source>
</evidence>
<name>A0A7E4VGY2_PANRE</name>
<dbReference type="WBParaSite" id="Pan_g20702.t1">
    <property type="protein sequence ID" value="Pan_g20702.t1"/>
    <property type="gene ID" value="Pan_g20702"/>
</dbReference>
<organism evidence="1 2">
    <name type="scientific">Panagrellus redivivus</name>
    <name type="common">Microworm</name>
    <dbReference type="NCBI Taxonomy" id="6233"/>
    <lineage>
        <taxon>Eukaryota</taxon>
        <taxon>Metazoa</taxon>
        <taxon>Ecdysozoa</taxon>
        <taxon>Nematoda</taxon>
        <taxon>Chromadorea</taxon>
        <taxon>Rhabditida</taxon>
        <taxon>Tylenchina</taxon>
        <taxon>Panagrolaimomorpha</taxon>
        <taxon>Panagrolaimoidea</taxon>
        <taxon>Panagrolaimidae</taxon>
        <taxon>Panagrellus</taxon>
    </lineage>
</organism>
<sequence>MTESLPPAFNYICTDESGVFDRDRCTTFQRNQRKFKIKTIDRISVLPNDHQFVFIEAIDNNNRRLLFKFDIVGRSLQRIHLTMTDFFIFHPITDCSGYILTKDPTNPLVFIVESDDGTVIEISQDHILKDPETGEAVMFPRLNFDYRPVVQNVADQNIDRLQLFIEYGPMSSNIFGFKNLTEKAPVLYKTSFPPFEDENRLCCWRARIGDILYTIYFENEMSILMSSLDLVTHEDIPLKVDCSLLLEYPPVWHFPLSVHSSRLFLICTEARSSHKSLHVLWIDMSSDNPKWEAIPVPNHGPNSTIRMAFHNNGIGIAVVHATSTTGPRFHFYRVWSDISLMTLSSIAFDRYFNKSHEPAEVAKFGVIRPHDWRFPSYLKSVAWIEELRRSFAKLKQQDEEGHPKSAAGDVED</sequence>
<dbReference type="Proteomes" id="UP000492821">
    <property type="component" value="Unassembled WGS sequence"/>
</dbReference>
<dbReference type="AlphaFoldDB" id="A0A7E4VGY2"/>
<accession>A0A7E4VGY2</accession>
<reference evidence="2" key="2">
    <citation type="submission" date="2020-10" db="UniProtKB">
        <authorList>
            <consortium name="WormBaseParasite"/>
        </authorList>
    </citation>
    <scope>IDENTIFICATION</scope>
</reference>